<evidence type="ECO:0000313" key="2">
    <source>
        <dbReference type="Ensembl" id="ENSSSCP00070002980.1"/>
    </source>
</evidence>
<dbReference type="Ensembl" id="ENSSSCT00055018638.1">
    <property type="protein sequence ID" value="ENSSSCP00055014681.1"/>
    <property type="gene ID" value="ENSSSCG00055009559.1"/>
</dbReference>
<dbReference type="ExpressionAtlas" id="A0A4X1SKR2">
    <property type="expression patterns" value="baseline"/>
</dbReference>
<protein>
    <submittedName>
        <fullName evidence="2">Uncharacterized protein</fullName>
    </submittedName>
</protein>
<dbReference type="Proteomes" id="UP000694723">
    <property type="component" value="Unplaced"/>
</dbReference>
<evidence type="ECO:0000256" key="1">
    <source>
        <dbReference type="SAM" id="MobiDB-lite"/>
    </source>
</evidence>
<dbReference type="Ensembl" id="ENSSSCT00065073398.1">
    <property type="protein sequence ID" value="ENSSSCP00065031963.1"/>
    <property type="gene ID" value="ENSSSCG00065053596.1"/>
</dbReference>
<dbReference type="Ensembl" id="ENSSSCT00045058359.1">
    <property type="protein sequence ID" value="ENSSSCP00045040798.1"/>
    <property type="gene ID" value="ENSSSCG00045034128.1"/>
</dbReference>
<evidence type="ECO:0000313" key="3">
    <source>
        <dbReference type="Proteomes" id="UP000314985"/>
    </source>
</evidence>
<proteinExistence type="predicted"/>
<dbReference type="Proteomes" id="UP000694727">
    <property type="component" value="Unplaced"/>
</dbReference>
<organism evidence="2 3">
    <name type="scientific">Sus scrofa</name>
    <name type="common">Pig</name>
    <dbReference type="NCBI Taxonomy" id="9823"/>
    <lineage>
        <taxon>Eukaryota</taxon>
        <taxon>Metazoa</taxon>
        <taxon>Chordata</taxon>
        <taxon>Craniata</taxon>
        <taxon>Vertebrata</taxon>
        <taxon>Euteleostomi</taxon>
        <taxon>Mammalia</taxon>
        <taxon>Eutheria</taxon>
        <taxon>Laurasiatheria</taxon>
        <taxon>Artiodactyla</taxon>
        <taxon>Suina</taxon>
        <taxon>Suidae</taxon>
        <taxon>Sus</taxon>
    </lineage>
</organism>
<dbReference type="Ensembl" id="ENSSSCT00015102345.1">
    <property type="protein sequence ID" value="ENSSSCP00015042471.1"/>
    <property type="gene ID" value="ENSSSCG00015075964.1"/>
</dbReference>
<dbReference type="Proteomes" id="UP000694726">
    <property type="component" value="Unplaced"/>
</dbReference>
<dbReference type="AlphaFoldDB" id="A0A4X1SKR2"/>
<reference evidence="2 3" key="1">
    <citation type="submission" date="2017-08" db="EMBL/GenBank/DDBJ databases">
        <title>USMARCv1.0.</title>
        <authorList>
            <person name="Hannum G.I."/>
            <person name="Koren S."/>
            <person name="Schroeder S.G."/>
            <person name="Chin S.C."/>
            <person name="Nonneman D.J."/>
            <person name="Becker S.A."/>
            <person name="Rosen B.D."/>
            <person name="Bickhart D.M."/>
            <person name="Putnam N.H."/>
            <person name="Green R.E."/>
            <person name="Tuggle C.K."/>
            <person name="Liu H."/>
            <person name="Rohrer G.A."/>
            <person name="Warr A."/>
            <person name="Hall R."/>
            <person name="Kim K."/>
            <person name="Hume D.A."/>
            <person name="Talbot R."/>
            <person name="Chow W."/>
            <person name="Howe K."/>
            <person name="Schwartz A.S."/>
            <person name="Watson M."/>
            <person name="Archibald A.L."/>
            <person name="Phillippy A.M."/>
            <person name="Smith T.P.L."/>
        </authorList>
    </citation>
    <scope>NUCLEOTIDE SEQUENCE [LARGE SCALE GENOMIC DNA]</scope>
</reference>
<dbReference type="Ensembl" id="ENSSSCT00070003596.1">
    <property type="protein sequence ID" value="ENSSSCP00070002980.1"/>
    <property type="gene ID" value="ENSSSCG00070001929.1"/>
</dbReference>
<dbReference type="Proteomes" id="UP000694725">
    <property type="component" value="Unplaced"/>
</dbReference>
<dbReference type="InterPro" id="IPR051771">
    <property type="entry name" value="FAM167_domain"/>
</dbReference>
<name>A0A4X1SKR2_PIG</name>
<dbReference type="Ensembl" id="ENSSSCT00035039213.1">
    <property type="protein sequence ID" value="ENSSSCP00035015686.1"/>
    <property type="gene ID" value="ENSSSCG00035029597.1"/>
</dbReference>
<dbReference type="Proteomes" id="UP000694728">
    <property type="component" value="Unplaced"/>
</dbReference>
<sequence length="122" mass="13746">MFKSQVPRAHHQVSVKVSPKDTEMKTAEEPTSSLGQILEWLRKELAEMQVQDQRLLLTLRHLHSILEELRAESAHWEDARSSGGTSPIRARADSEGRGRQPFSSRGLAHLLQGVDSRRSSLP</sequence>
<dbReference type="OMA" id="RAESAHW"/>
<dbReference type="Proteomes" id="UP000314985">
    <property type="component" value="Chromosome 17"/>
</dbReference>
<feature type="region of interest" description="Disordered" evidence="1">
    <location>
        <begin position="73"/>
        <end position="122"/>
    </location>
</feature>
<dbReference type="Ensembl" id="ENSSSCT00060067381.1">
    <property type="protein sequence ID" value="ENSSSCP00060028879.1"/>
    <property type="gene ID" value="ENSSSCG00060049617.1"/>
</dbReference>
<accession>A0A4X1SKR2</accession>
<dbReference type="PANTHER" id="PTHR32289">
    <property type="entry name" value="PROTEIN FAM167A"/>
    <property type="match status" value="1"/>
</dbReference>
<feature type="compositionally biased region" description="Basic and acidic residues" evidence="1">
    <location>
        <begin position="18"/>
        <end position="28"/>
    </location>
</feature>
<dbReference type="Proteomes" id="UP000694720">
    <property type="component" value="Unplaced"/>
</dbReference>
<dbReference type="Ensembl" id="ENSSSCT00025088309.1">
    <property type="protein sequence ID" value="ENSSSCP00025038566.1"/>
    <property type="gene ID" value="ENSSSCG00025064417.1"/>
</dbReference>
<feature type="region of interest" description="Disordered" evidence="1">
    <location>
        <begin position="1"/>
        <end position="32"/>
    </location>
</feature>
<reference evidence="2" key="2">
    <citation type="submission" date="2025-05" db="UniProtKB">
        <authorList>
            <consortium name="Ensembl"/>
        </authorList>
    </citation>
    <scope>IDENTIFICATION</scope>
</reference>
<dbReference type="Proteomes" id="UP000694724">
    <property type="component" value="Unplaced"/>
</dbReference>
<dbReference type="PANTHER" id="PTHR32289:SF5">
    <property type="entry name" value="TRANSMEMBRANE 74B, OPPOSITE STRAND"/>
    <property type="match status" value="1"/>
</dbReference>